<protein>
    <submittedName>
        <fullName evidence="1">Uncharacterized protein</fullName>
    </submittedName>
</protein>
<proteinExistence type="predicted"/>
<dbReference type="EMBL" id="BOPO01000084">
    <property type="protein sequence ID" value="GIL29184.1"/>
    <property type="molecule type" value="Genomic_DNA"/>
</dbReference>
<evidence type="ECO:0000313" key="2">
    <source>
        <dbReference type="Proteomes" id="UP000614996"/>
    </source>
</evidence>
<gene>
    <name evidence="1" type="ORF">NUM_44380</name>
</gene>
<organism evidence="1 2">
    <name type="scientific">Actinocatenispora comari</name>
    <dbReference type="NCBI Taxonomy" id="2807577"/>
    <lineage>
        <taxon>Bacteria</taxon>
        <taxon>Bacillati</taxon>
        <taxon>Actinomycetota</taxon>
        <taxon>Actinomycetes</taxon>
        <taxon>Micromonosporales</taxon>
        <taxon>Micromonosporaceae</taxon>
        <taxon>Actinocatenispora</taxon>
    </lineage>
</organism>
<dbReference type="RefSeq" id="WP_207126856.1">
    <property type="nucleotide sequence ID" value="NZ_BOPO01000084.1"/>
</dbReference>
<dbReference type="AlphaFoldDB" id="A0A8J4EPX4"/>
<evidence type="ECO:0000313" key="1">
    <source>
        <dbReference type="EMBL" id="GIL29184.1"/>
    </source>
</evidence>
<sequence>MTDEPTNEPQGRVGALAALREVAEDSDLRQQFGAAVASFVPEDYEQIVALAWRYQFDDDRSKFKRELRELQEQVSRRILARLELGQ</sequence>
<reference evidence="2" key="1">
    <citation type="journal article" date="2021" name="Int. J. Syst. Evol. Microbiol.">
        <title>Actinocatenispora comari sp. nov., an endophytic actinomycete isolated from aerial parts of Comarum salesowianum.</title>
        <authorList>
            <person name="Oyunbileg N."/>
            <person name="Iizaka Y."/>
            <person name="Hamada M."/>
            <person name="Davaapurev B.O."/>
            <person name="Fukumoto A."/>
            <person name="Tsetseg B."/>
            <person name="Kato F."/>
            <person name="Tamura T."/>
            <person name="Batkhuu J."/>
            <person name="Anzai Y."/>
        </authorList>
    </citation>
    <scope>NUCLEOTIDE SEQUENCE [LARGE SCALE GENOMIC DNA]</scope>
    <source>
        <strain evidence="2">NUM-2625</strain>
    </source>
</reference>
<comment type="caution">
    <text evidence="1">The sequence shown here is derived from an EMBL/GenBank/DDBJ whole genome shotgun (WGS) entry which is preliminary data.</text>
</comment>
<accession>A0A8J4EPX4</accession>
<dbReference type="Proteomes" id="UP000614996">
    <property type="component" value="Unassembled WGS sequence"/>
</dbReference>
<keyword evidence="2" id="KW-1185">Reference proteome</keyword>
<name>A0A8J4EPX4_9ACTN</name>